<comment type="subcellular location">
    <subcellularLocation>
        <location evidence="2">Cytoplasm</location>
    </subcellularLocation>
    <subcellularLocation>
        <location evidence="1">Nucleus</location>
    </subcellularLocation>
</comment>
<accession>A0A8J6AVW2</accession>
<gene>
    <name evidence="13" type="ORF">J8273_4678</name>
</gene>
<evidence type="ECO:0000259" key="12">
    <source>
        <dbReference type="Pfam" id="PF00673"/>
    </source>
</evidence>
<feature type="domain" description="Large ribosomal subunit protein uL5 N-terminal" evidence="11">
    <location>
        <begin position="21"/>
        <end position="72"/>
    </location>
</feature>
<dbReference type="InterPro" id="IPR031309">
    <property type="entry name" value="Ribosomal_uL5_C"/>
</dbReference>
<dbReference type="PROSITE" id="PS00358">
    <property type="entry name" value="RIBOSOMAL_L5"/>
    <property type="match status" value="1"/>
</dbReference>
<evidence type="ECO:0000313" key="14">
    <source>
        <dbReference type="Proteomes" id="UP000717585"/>
    </source>
</evidence>
<evidence type="ECO:0000259" key="11">
    <source>
        <dbReference type="Pfam" id="PF00281"/>
    </source>
</evidence>
<dbReference type="Pfam" id="PF00673">
    <property type="entry name" value="Ribosomal_L5_C"/>
    <property type="match status" value="1"/>
</dbReference>
<evidence type="ECO:0000256" key="9">
    <source>
        <dbReference type="ARBA" id="ARBA00023274"/>
    </source>
</evidence>
<protein>
    <submittedName>
        <fullName evidence="13">Ribosomal protein L5</fullName>
    </submittedName>
</protein>
<evidence type="ECO:0000256" key="5">
    <source>
        <dbReference type="ARBA" id="ARBA00022730"/>
    </source>
</evidence>
<keyword evidence="5" id="KW-0699">rRNA-binding</keyword>
<dbReference type="Proteomes" id="UP000717585">
    <property type="component" value="Unassembled WGS sequence"/>
</dbReference>
<evidence type="ECO:0000256" key="6">
    <source>
        <dbReference type="ARBA" id="ARBA00022884"/>
    </source>
</evidence>
<evidence type="ECO:0000256" key="1">
    <source>
        <dbReference type="ARBA" id="ARBA00004123"/>
    </source>
</evidence>
<dbReference type="Pfam" id="PF00281">
    <property type="entry name" value="Ribosomal_L5"/>
    <property type="match status" value="1"/>
</dbReference>
<feature type="domain" description="Large ribosomal subunit protein uL5 C-terminal" evidence="12">
    <location>
        <begin position="76"/>
        <end position="157"/>
    </location>
</feature>
<evidence type="ECO:0000256" key="3">
    <source>
        <dbReference type="ARBA" id="ARBA00008553"/>
    </source>
</evidence>
<dbReference type="GO" id="GO:0005840">
    <property type="term" value="C:ribosome"/>
    <property type="evidence" value="ECO:0007669"/>
    <property type="project" value="UniProtKB-KW"/>
</dbReference>
<dbReference type="AlphaFoldDB" id="A0A8J6AVW2"/>
<dbReference type="NCBIfam" id="NF003258">
    <property type="entry name" value="PRK04219.1"/>
    <property type="match status" value="1"/>
</dbReference>
<dbReference type="SUPFAM" id="SSF55282">
    <property type="entry name" value="RL5-like"/>
    <property type="match status" value="1"/>
</dbReference>
<keyword evidence="9 10" id="KW-0687">Ribonucleoprotein</keyword>
<dbReference type="InterPro" id="IPR002132">
    <property type="entry name" value="Ribosomal_uL5"/>
</dbReference>
<evidence type="ECO:0000256" key="8">
    <source>
        <dbReference type="ARBA" id="ARBA00023242"/>
    </source>
</evidence>
<keyword evidence="6" id="KW-0694">RNA-binding</keyword>
<keyword evidence="8" id="KW-0539">Nucleus</keyword>
<sequence length="184" mass="20722">MGFSSHLNCSRSFSCAIHPEMNDIRIEKLVLNICVGESGDRLTRAAKVLEQLTGQKPVFSRSRLTIRGFSIRRNEKISTHVTVRGEKAAEIIERGLRCKDFELSAKNFNNNGCFGFGITEHIDMGIKYDPATGIFGADFYVQLTRPGNRVCQRKRANAKIGCSHRVGREEAMEYFKTKFDGLVL</sequence>
<dbReference type="GO" id="GO:0005737">
    <property type="term" value="C:cytoplasm"/>
    <property type="evidence" value="ECO:0007669"/>
    <property type="project" value="UniProtKB-SubCell"/>
</dbReference>
<keyword evidence="7 10" id="KW-0689">Ribosomal protein</keyword>
<evidence type="ECO:0000313" key="13">
    <source>
        <dbReference type="EMBL" id="KAG9393815.1"/>
    </source>
</evidence>
<dbReference type="InterPro" id="IPR022803">
    <property type="entry name" value="Ribosomal_uL5_dom_sf"/>
</dbReference>
<dbReference type="GO" id="GO:0006412">
    <property type="term" value="P:translation"/>
    <property type="evidence" value="ECO:0007669"/>
    <property type="project" value="InterPro"/>
</dbReference>
<proteinExistence type="inferred from homology"/>
<dbReference type="InterPro" id="IPR031310">
    <property type="entry name" value="Ribosomal_uL5_N"/>
</dbReference>
<dbReference type="Gene3D" id="3.30.1440.10">
    <property type="match status" value="1"/>
</dbReference>
<dbReference type="GO" id="GO:1990904">
    <property type="term" value="C:ribonucleoprotein complex"/>
    <property type="evidence" value="ECO:0007669"/>
    <property type="project" value="UniProtKB-KW"/>
</dbReference>
<comment type="caution">
    <text evidence="13">The sequence shown here is derived from an EMBL/GenBank/DDBJ whole genome shotgun (WGS) entry which is preliminary data.</text>
</comment>
<dbReference type="InterPro" id="IPR020929">
    <property type="entry name" value="Ribosomal_uL5_CS"/>
</dbReference>
<evidence type="ECO:0000256" key="7">
    <source>
        <dbReference type="ARBA" id="ARBA00022980"/>
    </source>
</evidence>
<evidence type="ECO:0000256" key="2">
    <source>
        <dbReference type="ARBA" id="ARBA00004496"/>
    </source>
</evidence>
<evidence type="ECO:0000256" key="10">
    <source>
        <dbReference type="RuleBase" id="RU003930"/>
    </source>
</evidence>
<comment type="similarity">
    <text evidence="3 10">Belongs to the universal ribosomal protein uL5 family.</text>
</comment>
<dbReference type="GO" id="GO:0003735">
    <property type="term" value="F:structural constituent of ribosome"/>
    <property type="evidence" value="ECO:0007669"/>
    <property type="project" value="InterPro"/>
</dbReference>
<name>A0A8J6AVW2_9EUKA</name>
<dbReference type="PANTHER" id="PTHR11994">
    <property type="entry name" value="60S RIBOSOMAL PROTEIN L11-RELATED"/>
    <property type="match status" value="1"/>
</dbReference>
<dbReference type="InterPro" id="IPR057266">
    <property type="entry name" value="Ribosomal_uL5_euk/arc-type"/>
</dbReference>
<organism evidence="13 14">
    <name type="scientific">Carpediemonas membranifera</name>
    <dbReference type="NCBI Taxonomy" id="201153"/>
    <lineage>
        <taxon>Eukaryota</taxon>
        <taxon>Metamonada</taxon>
        <taxon>Carpediemonas-like organisms</taxon>
        <taxon>Carpediemonas</taxon>
    </lineage>
</organism>
<evidence type="ECO:0000256" key="4">
    <source>
        <dbReference type="ARBA" id="ARBA00022490"/>
    </source>
</evidence>
<dbReference type="GO" id="GO:0019843">
    <property type="term" value="F:rRNA binding"/>
    <property type="evidence" value="ECO:0007669"/>
    <property type="project" value="UniProtKB-KW"/>
</dbReference>
<reference evidence="13" key="1">
    <citation type="submission" date="2021-05" db="EMBL/GenBank/DDBJ databases">
        <title>A free-living protist that lacks canonical eukaryotic 1 DNA replication and segregation systems.</title>
        <authorList>
            <person name="Salas-Leiva D.E."/>
            <person name="Tromer E.C."/>
            <person name="Curtis B.A."/>
            <person name="Jerlstrom-Hultqvist J."/>
            <person name="Kolisko M."/>
            <person name="Yi Z."/>
            <person name="Salas-Leiva J.S."/>
            <person name="Gallot-Lavallee L."/>
            <person name="Kops G.J.P.L."/>
            <person name="Archibald J.M."/>
            <person name="Simpson A.G.B."/>
            <person name="Roger A.J."/>
        </authorList>
    </citation>
    <scope>NUCLEOTIDE SEQUENCE</scope>
    <source>
        <strain evidence="13">BICM</strain>
    </source>
</reference>
<dbReference type="EMBL" id="JAHDYR010000020">
    <property type="protein sequence ID" value="KAG9393815.1"/>
    <property type="molecule type" value="Genomic_DNA"/>
</dbReference>
<keyword evidence="4" id="KW-0963">Cytoplasm</keyword>
<dbReference type="OrthoDB" id="1734943at2759"/>
<keyword evidence="14" id="KW-1185">Reference proteome</keyword>
<dbReference type="GO" id="GO:0005634">
    <property type="term" value="C:nucleus"/>
    <property type="evidence" value="ECO:0007669"/>
    <property type="project" value="UniProtKB-SubCell"/>
</dbReference>
<dbReference type="PIRSF" id="PIRSF002161">
    <property type="entry name" value="Ribosomal_L5"/>
    <property type="match status" value="1"/>
</dbReference>
<dbReference type="FunFam" id="3.30.1440.10:FF:000004">
    <property type="entry name" value="60S ribosomal protein L11, putative"/>
    <property type="match status" value="1"/>
</dbReference>